<gene>
    <name evidence="12" type="primary">gmr_3</name>
    <name evidence="12" type="ORF">AN619_20530</name>
</gene>
<dbReference type="Pfam" id="PF00563">
    <property type="entry name" value="EAL"/>
    <property type="match status" value="1"/>
</dbReference>
<evidence type="ECO:0000259" key="8">
    <source>
        <dbReference type="PROSITE" id="PS50113"/>
    </source>
</evidence>
<dbReference type="InterPro" id="IPR000700">
    <property type="entry name" value="PAS-assoc_C"/>
</dbReference>
<keyword evidence="5 7" id="KW-0472">Membrane</keyword>
<dbReference type="InterPro" id="IPR043128">
    <property type="entry name" value="Rev_trsase/Diguanyl_cyclase"/>
</dbReference>
<dbReference type="InterPro" id="IPR000014">
    <property type="entry name" value="PAS"/>
</dbReference>
<accession>A0A140L2V8</accession>
<dbReference type="CDD" id="cd01949">
    <property type="entry name" value="GGDEF"/>
    <property type="match status" value="1"/>
</dbReference>
<evidence type="ECO:0000256" key="7">
    <source>
        <dbReference type="SAM" id="Phobius"/>
    </source>
</evidence>
<dbReference type="Pfam" id="PF08447">
    <property type="entry name" value="PAS_3"/>
    <property type="match status" value="1"/>
</dbReference>
<evidence type="ECO:0000256" key="3">
    <source>
        <dbReference type="ARBA" id="ARBA00022692"/>
    </source>
</evidence>
<dbReference type="SUPFAM" id="SSF158472">
    <property type="entry name" value="HAMP domain-like"/>
    <property type="match status" value="1"/>
</dbReference>
<dbReference type="GO" id="GO:0007165">
    <property type="term" value="P:signal transduction"/>
    <property type="evidence" value="ECO:0007669"/>
    <property type="project" value="InterPro"/>
</dbReference>
<dbReference type="Pfam" id="PF00990">
    <property type="entry name" value="GGDEF"/>
    <property type="match status" value="1"/>
</dbReference>
<dbReference type="PROSITE" id="PS50885">
    <property type="entry name" value="HAMP"/>
    <property type="match status" value="1"/>
</dbReference>
<dbReference type="Pfam" id="PF02743">
    <property type="entry name" value="dCache_1"/>
    <property type="match status" value="1"/>
</dbReference>
<dbReference type="SUPFAM" id="SSF141868">
    <property type="entry name" value="EAL domain-like"/>
    <property type="match status" value="1"/>
</dbReference>
<dbReference type="SMART" id="SM00304">
    <property type="entry name" value="HAMP"/>
    <property type="match status" value="1"/>
</dbReference>
<keyword evidence="13" id="KW-1185">Reference proteome</keyword>
<dbReference type="SMART" id="SM00086">
    <property type="entry name" value="PAC"/>
    <property type="match status" value="1"/>
</dbReference>
<dbReference type="CDD" id="cd12912">
    <property type="entry name" value="PDC2_MCP_like"/>
    <property type="match status" value="1"/>
</dbReference>
<feature type="transmembrane region" description="Helical" evidence="7">
    <location>
        <begin position="271"/>
        <end position="290"/>
    </location>
</feature>
<feature type="coiled-coil region" evidence="6">
    <location>
        <begin position="329"/>
        <end position="380"/>
    </location>
</feature>
<evidence type="ECO:0000256" key="2">
    <source>
        <dbReference type="ARBA" id="ARBA00022475"/>
    </source>
</evidence>
<dbReference type="SMART" id="SM00052">
    <property type="entry name" value="EAL"/>
    <property type="match status" value="1"/>
</dbReference>
<dbReference type="NCBIfam" id="TIGR00229">
    <property type="entry name" value="sensory_box"/>
    <property type="match status" value="1"/>
</dbReference>
<dbReference type="PATRIC" id="fig|520762.4.peg.2267"/>
<dbReference type="EMBL" id="LOEE01000045">
    <property type="protein sequence ID" value="KXG74883.1"/>
    <property type="molecule type" value="Genomic_DNA"/>
</dbReference>
<dbReference type="PROSITE" id="PS50887">
    <property type="entry name" value="GGDEF"/>
    <property type="match status" value="1"/>
</dbReference>
<keyword evidence="4 7" id="KW-1133">Transmembrane helix</keyword>
<keyword evidence="3 7" id="KW-0812">Transmembrane</keyword>
<evidence type="ECO:0000256" key="1">
    <source>
        <dbReference type="ARBA" id="ARBA00004651"/>
    </source>
</evidence>
<sequence length="931" mass="107177">MKIRTKMPLLIVLLVALPMLLLSIALYEYLSMNFIRKSQENIQRLVEIESERLMATFRLLIKQMELDANQKGVLSALEGEKDWIDIRTELFKACSHAGLQDIILKDKEGKVLFGNSSFNLNVKQLYEKNMDENTSISFDTNEKFYIRSGIYHNGIYAGELIYVYDHAIIARAMDRIRLGKTGYAYLLDYEGTLLYHPDHGRIGQKVENAYVKSVLDQIKKGEAIKQSGSFYEYRGKEKYGAVEILPEYDWVLVLTQDLYEIKGPARETRDIIFILWFVFTLIFVVIGIKFSDTITVPLHQLAKTMKEALNGSLFLFSTYKRKDEIGEVADAYNNLIEKLQSNYQELESLFEELSATDEELKAQYDEIQETVENLKLLQEKYSIAIEGTNSGIWEIRLKDDSIYISDEFRNIVGLHGNGSINIYWLLDEIIFSEDKEILMEEYLQLLKGKKEKIHIRVRIKDRNGEIKWILIVGKGIKNEKGEINTLNGIILDVTEQKRYEEYIEYLAYHDPLTQLPNRRMFLDKLSEEIHHGRKGAVMLLDLDNFKMINDTLGHVYGDEVLKKVSWLLGDLSEEKMFISRFGGDEFLILLSEPENICEIQQYAEKILSLFQEQLHVGEDVVYMTASMGITMYPNDASDIHQLIMNADTAMYKAKDAGKNKYVFFNHEMAAQLKNKIDVENILREALREDGFTLMYQPQVNIKTGYVDGFEALLRLKNYNVSPAVFIPVAEETGLIKEIGKWVIREAVSQMARWKAQGFDFKRIGINVSPKQLKEENFTAILQEILLEENLPPEYLEIEITESVVLDKTNDTIAIIENLKRLGVQIALDDFGTGYSSLSYLTFIPVDKIKLDKSLNDKFLGDGKVKVIDSLIALAHSLNLKVTAEGIEGMEQYKKLQKGGCDFIQGYFFSRPLTVQETENIYNKNFLQDMGL</sequence>
<dbReference type="Gene3D" id="3.20.20.450">
    <property type="entry name" value="EAL domain"/>
    <property type="match status" value="1"/>
</dbReference>
<reference evidence="12 13" key="1">
    <citation type="submission" date="2015-12" db="EMBL/GenBank/DDBJ databases">
        <title>Draft genome sequence of the thermoanaerobe Thermotalea metallivorans, an isolate from the runoff channel of the Great Artesian Basin, Australia.</title>
        <authorList>
            <person name="Patel B.K."/>
        </authorList>
    </citation>
    <scope>NUCLEOTIDE SEQUENCE [LARGE SCALE GENOMIC DNA]</scope>
    <source>
        <strain evidence="12 13">B2-1</strain>
    </source>
</reference>
<dbReference type="NCBIfam" id="TIGR00254">
    <property type="entry name" value="GGDEF"/>
    <property type="match status" value="1"/>
</dbReference>
<dbReference type="RefSeq" id="WP_068556635.1">
    <property type="nucleotide sequence ID" value="NZ_LOEE01000045.1"/>
</dbReference>
<keyword evidence="12" id="KW-0378">Hydrolase</keyword>
<dbReference type="Gene3D" id="3.30.70.270">
    <property type="match status" value="1"/>
</dbReference>
<dbReference type="SUPFAM" id="SSF55785">
    <property type="entry name" value="PYP-like sensor domain (PAS domain)"/>
    <property type="match status" value="1"/>
</dbReference>
<dbReference type="GO" id="GO:0071111">
    <property type="term" value="F:cyclic-guanylate-specific phosphodiesterase activity"/>
    <property type="evidence" value="ECO:0007669"/>
    <property type="project" value="UniProtKB-EC"/>
</dbReference>
<evidence type="ECO:0000256" key="5">
    <source>
        <dbReference type="ARBA" id="ARBA00023136"/>
    </source>
</evidence>
<feature type="domain" description="PAC" evidence="8">
    <location>
        <begin position="453"/>
        <end position="505"/>
    </location>
</feature>
<dbReference type="Proteomes" id="UP000070456">
    <property type="component" value="Unassembled WGS sequence"/>
</dbReference>
<dbReference type="CDD" id="cd01948">
    <property type="entry name" value="EAL"/>
    <property type="match status" value="1"/>
</dbReference>
<organism evidence="12 13">
    <name type="scientific">Thermotalea metallivorans</name>
    <dbReference type="NCBI Taxonomy" id="520762"/>
    <lineage>
        <taxon>Bacteria</taxon>
        <taxon>Bacillati</taxon>
        <taxon>Bacillota</taxon>
        <taxon>Clostridia</taxon>
        <taxon>Peptostreptococcales</taxon>
        <taxon>Thermotaleaceae</taxon>
        <taxon>Thermotalea</taxon>
    </lineage>
</organism>
<dbReference type="AlphaFoldDB" id="A0A140L2V8"/>
<dbReference type="InterPro" id="IPR001610">
    <property type="entry name" value="PAC"/>
</dbReference>
<dbReference type="PANTHER" id="PTHR44757">
    <property type="entry name" value="DIGUANYLATE CYCLASE DGCP"/>
    <property type="match status" value="1"/>
</dbReference>
<dbReference type="Gene3D" id="3.30.450.20">
    <property type="entry name" value="PAS domain"/>
    <property type="match status" value="2"/>
</dbReference>
<evidence type="ECO:0000259" key="10">
    <source>
        <dbReference type="PROSITE" id="PS50885"/>
    </source>
</evidence>
<dbReference type="InterPro" id="IPR000160">
    <property type="entry name" value="GGDEF_dom"/>
</dbReference>
<evidence type="ECO:0000256" key="6">
    <source>
        <dbReference type="SAM" id="Coils"/>
    </source>
</evidence>
<dbReference type="InterPro" id="IPR035919">
    <property type="entry name" value="EAL_sf"/>
</dbReference>
<dbReference type="OrthoDB" id="9762141at2"/>
<dbReference type="InterPro" id="IPR001633">
    <property type="entry name" value="EAL_dom"/>
</dbReference>
<dbReference type="STRING" id="520762.AN619_20530"/>
<feature type="domain" description="GGDEF" evidence="11">
    <location>
        <begin position="533"/>
        <end position="666"/>
    </location>
</feature>
<dbReference type="Gene3D" id="6.10.340.10">
    <property type="match status" value="1"/>
</dbReference>
<dbReference type="InterPro" id="IPR052155">
    <property type="entry name" value="Biofilm_reg_signaling"/>
</dbReference>
<dbReference type="InterPro" id="IPR003660">
    <property type="entry name" value="HAMP_dom"/>
</dbReference>
<dbReference type="InterPro" id="IPR013655">
    <property type="entry name" value="PAS_fold_3"/>
</dbReference>
<feature type="domain" description="HAMP" evidence="10">
    <location>
        <begin position="292"/>
        <end position="344"/>
    </location>
</feature>
<dbReference type="PANTHER" id="PTHR44757:SF2">
    <property type="entry name" value="BIOFILM ARCHITECTURE MAINTENANCE PROTEIN MBAA"/>
    <property type="match status" value="1"/>
</dbReference>
<dbReference type="CDD" id="cd00130">
    <property type="entry name" value="PAS"/>
    <property type="match status" value="1"/>
</dbReference>
<dbReference type="PROSITE" id="PS50113">
    <property type="entry name" value="PAC"/>
    <property type="match status" value="1"/>
</dbReference>
<evidence type="ECO:0000256" key="4">
    <source>
        <dbReference type="ARBA" id="ARBA00022989"/>
    </source>
</evidence>
<name>A0A140L2V8_9FIRM</name>
<evidence type="ECO:0000259" key="11">
    <source>
        <dbReference type="PROSITE" id="PS50887"/>
    </source>
</evidence>
<dbReference type="SUPFAM" id="SSF55073">
    <property type="entry name" value="Nucleotide cyclase"/>
    <property type="match status" value="1"/>
</dbReference>
<dbReference type="PROSITE" id="PS50883">
    <property type="entry name" value="EAL"/>
    <property type="match status" value="1"/>
</dbReference>
<dbReference type="EC" id="3.1.4.52" evidence="12"/>
<dbReference type="InterPro" id="IPR035965">
    <property type="entry name" value="PAS-like_dom_sf"/>
</dbReference>
<dbReference type="CDD" id="cd06225">
    <property type="entry name" value="HAMP"/>
    <property type="match status" value="1"/>
</dbReference>
<comment type="caution">
    <text evidence="12">The sequence shown here is derived from an EMBL/GenBank/DDBJ whole genome shotgun (WGS) entry which is preliminary data.</text>
</comment>
<comment type="subcellular location">
    <subcellularLocation>
        <location evidence="1">Cell membrane</location>
        <topology evidence="1">Multi-pass membrane protein</topology>
    </subcellularLocation>
</comment>
<dbReference type="InterPro" id="IPR029787">
    <property type="entry name" value="Nucleotide_cyclase"/>
</dbReference>
<protein>
    <submittedName>
        <fullName evidence="12">Cyclic di-GMP phosphodiesterase Gmr</fullName>
        <ecNumber evidence="12">3.1.4.52</ecNumber>
    </submittedName>
</protein>
<keyword evidence="6" id="KW-0175">Coiled coil</keyword>
<keyword evidence="2" id="KW-1003">Cell membrane</keyword>
<evidence type="ECO:0000259" key="9">
    <source>
        <dbReference type="PROSITE" id="PS50883"/>
    </source>
</evidence>
<dbReference type="InterPro" id="IPR033479">
    <property type="entry name" value="dCache_1"/>
</dbReference>
<proteinExistence type="predicted"/>
<dbReference type="SMART" id="SM00267">
    <property type="entry name" value="GGDEF"/>
    <property type="match status" value="1"/>
</dbReference>
<evidence type="ECO:0000313" key="12">
    <source>
        <dbReference type="EMBL" id="KXG74883.1"/>
    </source>
</evidence>
<evidence type="ECO:0000313" key="13">
    <source>
        <dbReference type="Proteomes" id="UP000070456"/>
    </source>
</evidence>
<feature type="domain" description="EAL" evidence="9">
    <location>
        <begin position="675"/>
        <end position="925"/>
    </location>
</feature>
<dbReference type="GO" id="GO:0005886">
    <property type="term" value="C:plasma membrane"/>
    <property type="evidence" value="ECO:0007669"/>
    <property type="project" value="UniProtKB-SubCell"/>
</dbReference>